<dbReference type="EMBL" id="JAOPHQ010001147">
    <property type="protein sequence ID" value="KAK0151986.1"/>
    <property type="molecule type" value="Genomic_DNA"/>
</dbReference>
<keyword evidence="10" id="KW-1185">Reference proteome</keyword>
<dbReference type="GO" id="GO:0003735">
    <property type="term" value="F:structural constituent of ribosome"/>
    <property type="evidence" value="ECO:0007669"/>
    <property type="project" value="InterPro"/>
</dbReference>
<protein>
    <recommendedName>
        <fullName evidence="6">Large ribosomal subunit protein mL49</fullName>
    </recommendedName>
    <alternativeName>
        <fullName evidence="7">39S ribosomal protein L49, mitochondrial</fullName>
    </alternativeName>
</protein>
<dbReference type="Proteomes" id="UP001174136">
    <property type="component" value="Unassembled WGS sequence"/>
</dbReference>
<feature type="region of interest" description="Disordered" evidence="8">
    <location>
        <begin position="62"/>
        <end position="89"/>
    </location>
</feature>
<evidence type="ECO:0000256" key="5">
    <source>
        <dbReference type="ARBA" id="ARBA00023274"/>
    </source>
</evidence>
<dbReference type="PANTHER" id="PTHR13477:SF0">
    <property type="entry name" value="LARGE RIBOSOMAL SUBUNIT PROTEIN ML49"/>
    <property type="match status" value="1"/>
</dbReference>
<keyword evidence="4" id="KW-0496">Mitochondrion</keyword>
<evidence type="ECO:0000256" key="1">
    <source>
        <dbReference type="ARBA" id="ARBA00004173"/>
    </source>
</evidence>
<evidence type="ECO:0000313" key="10">
    <source>
        <dbReference type="Proteomes" id="UP001174136"/>
    </source>
</evidence>
<dbReference type="GO" id="GO:0005762">
    <property type="term" value="C:mitochondrial large ribosomal subunit"/>
    <property type="evidence" value="ECO:0007669"/>
    <property type="project" value="TreeGrafter"/>
</dbReference>
<keyword evidence="3 9" id="KW-0689">Ribosomal protein</keyword>
<comment type="similarity">
    <text evidence="2">Belongs to the mitochondrion-specific ribosomal protein mL49 family.</text>
</comment>
<sequence length="176" mass="20362">MSACFTLQRNMIHGALRRAFKLHRLVSGPAVVRSQPMCIAVSEPKRYAIQETTDEYRFVERLIPPSRVPTPPRHDGPAPSGWTPPSDAPPPLLYMVRRSRMHNIPVYTDISHGNRRTTLVRRVEGDIWTLNRDIKEHLKEVTGRDRTTQVNEVTMSIRIKGHYDKEIKEWLVQKGF</sequence>
<accession>A0AA47P5S1</accession>
<organism evidence="9 10">
    <name type="scientific">Merluccius polli</name>
    <name type="common">Benguela hake</name>
    <name type="synonym">Merluccius cadenati</name>
    <dbReference type="NCBI Taxonomy" id="89951"/>
    <lineage>
        <taxon>Eukaryota</taxon>
        <taxon>Metazoa</taxon>
        <taxon>Chordata</taxon>
        <taxon>Craniata</taxon>
        <taxon>Vertebrata</taxon>
        <taxon>Euteleostomi</taxon>
        <taxon>Actinopterygii</taxon>
        <taxon>Neopterygii</taxon>
        <taxon>Teleostei</taxon>
        <taxon>Neoteleostei</taxon>
        <taxon>Acanthomorphata</taxon>
        <taxon>Zeiogadaria</taxon>
        <taxon>Gadariae</taxon>
        <taxon>Gadiformes</taxon>
        <taxon>Gadoidei</taxon>
        <taxon>Merlucciidae</taxon>
        <taxon>Merluccius</taxon>
    </lineage>
</organism>
<evidence type="ECO:0000313" key="9">
    <source>
        <dbReference type="EMBL" id="KAK0151986.1"/>
    </source>
</evidence>
<dbReference type="AlphaFoldDB" id="A0AA47P5S1"/>
<gene>
    <name evidence="9" type="primary">Mrpl49</name>
    <name evidence="9" type="ORF">N1851_006639</name>
</gene>
<dbReference type="PANTHER" id="PTHR13477">
    <property type="entry name" value="MITOCHONDRIAL 39S RIBOSOMAL PROTEIN L49"/>
    <property type="match status" value="1"/>
</dbReference>
<evidence type="ECO:0000256" key="6">
    <source>
        <dbReference type="ARBA" id="ARBA00035191"/>
    </source>
</evidence>
<dbReference type="GO" id="GO:0006412">
    <property type="term" value="P:translation"/>
    <property type="evidence" value="ECO:0007669"/>
    <property type="project" value="InterPro"/>
</dbReference>
<name>A0AA47P5S1_MERPO</name>
<dbReference type="Gene3D" id="3.30.780.10">
    <property type="entry name" value="SUI1-like domain"/>
    <property type="match status" value="1"/>
</dbReference>
<dbReference type="InterPro" id="IPR007740">
    <property type="entry name" value="Ribosomal_mL49"/>
</dbReference>
<evidence type="ECO:0000256" key="7">
    <source>
        <dbReference type="ARBA" id="ARBA00035545"/>
    </source>
</evidence>
<comment type="subcellular location">
    <subcellularLocation>
        <location evidence="1">Mitochondrion</location>
    </subcellularLocation>
</comment>
<dbReference type="Pfam" id="PF05046">
    <property type="entry name" value="Img2"/>
    <property type="match status" value="1"/>
</dbReference>
<comment type="caution">
    <text evidence="9">The sequence shown here is derived from an EMBL/GenBank/DDBJ whole genome shotgun (WGS) entry which is preliminary data.</text>
</comment>
<keyword evidence="5" id="KW-0687">Ribonucleoprotein</keyword>
<dbReference type="FunFam" id="3.30.780.10:FF:000009">
    <property type="entry name" value="39S ribosomal protein L49, mitochondrial"/>
    <property type="match status" value="1"/>
</dbReference>
<reference evidence="9" key="1">
    <citation type="journal article" date="2023" name="Front. Mar. Sci.">
        <title>A new Merluccius polli reference genome to investigate the effects of global change in West African waters.</title>
        <authorList>
            <person name="Mateo J.L."/>
            <person name="Blanco-Fernandez C."/>
            <person name="Garcia-Vazquez E."/>
            <person name="Machado-Schiaffino G."/>
        </authorList>
    </citation>
    <scope>NUCLEOTIDE SEQUENCE</scope>
    <source>
        <strain evidence="9">C29</strain>
        <tissue evidence="9">Fin</tissue>
    </source>
</reference>
<evidence type="ECO:0000256" key="3">
    <source>
        <dbReference type="ARBA" id="ARBA00022980"/>
    </source>
</evidence>
<evidence type="ECO:0000256" key="8">
    <source>
        <dbReference type="SAM" id="MobiDB-lite"/>
    </source>
</evidence>
<proteinExistence type="inferred from homology"/>
<evidence type="ECO:0000256" key="2">
    <source>
        <dbReference type="ARBA" id="ARBA00005677"/>
    </source>
</evidence>
<evidence type="ECO:0000256" key="4">
    <source>
        <dbReference type="ARBA" id="ARBA00023128"/>
    </source>
</evidence>